<dbReference type="STRING" id="931089.CDES_13645"/>
<evidence type="ECO:0000259" key="2">
    <source>
        <dbReference type="Pfam" id="PF04892"/>
    </source>
</evidence>
<dbReference type="PANTHER" id="PTHR36834:SF1">
    <property type="entry name" value="INTEGRAL MEMBRANE PROTEIN"/>
    <property type="match status" value="1"/>
</dbReference>
<dbReference type="InterPro" id="IPR006976">
    <property type="entry name" value="VanZ-like"/>
</dbReference>
<keyword evidence="1" id="KW-0812">Transmembrane</keyword>
<dbReference type="Pfam" id="PF04892">
    <property type="entry name" value="VanZ"/>
    <property type="match status" value="1"/>
</dbReference>
<feature type="transmembrane region" description="Helical" evidence="1">
    <location>
        <begin position="101"/>
        <end position="123"/>
    </location>
</feature>
<feature type="transmembrane region" description="Helical" evidence="1">
    <location>
        <begin position="129"/>
        <end position="147"/>
    </location>
</feature>
<organism evidence="3 4">
    <name type="scientific">Corynebacterium deserti GIMN1.010</name>
    <dbReference type="NCBI Taxonomy" id="931089"/>
    <lineage>
        <taxon>Bacteria</taxon>
        <taxon>Bacillati</taxon>
        <taxon>Actinomycetota</taxon>
        <taxon>Actinomycetes</taxon>
        <taxon>Mycobacteriales</taxon>
        <taxon>Corynebacteriaceae</taxon>
        <taxon>Corynebacterium</taxon>
    </lineage>
</organism>
<dbReference type="KEGG" id="cdx:CDES_13645"/>
<proteinExistence type="predicted"/>
<evidence type="ECO:0000313" key="3">
    <source>
        <dbReference type="EMBL" id="ALC07057.1"/>
    </source>
</evidence>
<gene>
    <name evidence="3" type="ORF">CDES_13645</name>
</gene>
<evidence type="ECO:0000313" key="4">
    <source>
        <dbReference type="Proteomes" id="UP000068067"/>
    </source>
</evidence>
<accession>A0A0M4D0B1</accession>
<reference evidence="3 4" key="1">
    <citation type="submission" date="2014-08" db="EMBL/GenBank/DDBJ databases">
        <title>Complete genome sequence of Corynebacterium deserti GIMN1.010 (=DSM 45689), isolated from desert sand in western China.</title>
        <authorList>
            <person name="Ruckert C."/>
            <person name="Albersmeier A."/>
            <person name="Kalinowski J."/>
        </authorList>
    </citation>
    <scope>NUCLEOTIDE SEQUENCE [LARGE SCALE GENOMIC DNA]</scope>
    <source>
        <strain evidence="3 4">GIMN1.010</strain>
    </source>
</reference>
<dbReference type="EMBL" id="CP009220">
    <property type="protein sequence ID" value="ALC07057.1"/>
    <property type="molecule type" value="Genomic_DNA"/>
</dbReference>
<feature type="transmembrane region" description="Helical" evidence="1">
    <location>
        <begin position="154"/>
        <end position="174"/>
    </location>
</feature>
<feature type="domain" description="VanZ-like" evidence="2">
    <location>
        <begin position="16"/>
        <end position="144"/>
    </location>
</feature>
<protein>
    <recommendedName>
        <fullName evidence="2">VanZ-like domain-containing protein</fullName>
    </recommendedName>
</protein>
<keyword evidence="1" id="KW-0472">Membrane</keyword>
<evidence type="ECO:0000256" key="1">
    <source>
        <dbReference type="SAM" id="Phobius"/>
    </source>
</evidence>
<dbReference type="PATRIC" id="fig|931089.4.peg.2759"/>
<dbReference type="AlphaFoldDB" id="A0A0M4D0B1"/>
<feature type="transmembrane region" description="Helical" evidence="1">
    <location>
        <begin position="7"/>
        <end position="29"/>
    </location>
</feature>
<dbReference type="Proteomes" id="UP000068067">
    <property type="component" value="Chromosome"/>
</dbReference>
<name>A0A0M4D0B1_9CORY</name>
<feature type="transmembrane region" description="Helical" evidence="1">
    <location>
        <begin position="70"/>
        <end position="89"/>
    </location>
</feature>
<sequence>MKKQSFAASTLFTVSFAVYGVLLVMMTLLKNKLSIGGLWSTEAHQYRSIDLVLFDGFINPPIWWGPWTNTFGNIALFVPFGFFLYRVLHSHHRSRFTFLETVLFTGVTSLGIEVLQWVFAVGYSDVDDLLFNTIGGLIGAVIAASVAARTRKVLSGFVLVASLIVMGIMVYSSVMG</sequence>
<keyword evidence="4" id="KW-1185">Reference proteome</keyword>
<keyword evidence="1" id="KW-1133">Transmembrane helix</keyword>
<dbReference type="PANTHER" id="PTHR36834">
    <property type="entry name" value="MEMBRANE PROTEIN-RELATED"/>
    <property type="match status" value="1"/>
</dbReference>
<dbReference type="InterPro" id="IPR053150">
    <property type="entry name" value="Teicoplanin_resist-assoc"/>
</dbReference>